<comment type="cofactor">
    <cofactor evidence="1">
        <name>pyridoxal 5'-phosphate</name>
        <dbReference type="ChEBI" id="CHEBI:597326"/>
    </cofactor>
</comment>
<keyword evidence="7" id="KW-1185">Reference proteome</keyword>
<sequence length="413" mass="45202">MSTVKTDTIHHGRPWNAQDFVNGVNAAGLSAHPPVLDSPSGAVVHSAGRRFVNFAGCSLLGMQYQKAVIDQFQESATRYGLATGGSRLVQGALRPHIELEELVARRTGKDSALTYASGMLANLGFIHAMGGSLRISPELSWDHDDVVFILDQKSHWSLWKAVDGLGFGRRVFAFRHNDLVSLERRLRALEGRRVVIVFESVYSDDGSIAPIQGIVDLARRFEALTYVDDANGFLAYDSSHERFGQEFAALADVTFHMVSLSKAVGLEGGAIAGPSDYIEVLGWLSGTSSFTATILPPAAAAACEAIRHIENDPSVLHRFHSRSETLRASLEQRGFTLNSTPSYITTVHIGSDEHAEQVRRLAAEGGYLVPIFRYPAVRRGHAGLRLIPTADHTEQQIRDFTDALEGIRRRVGF</sequence>
<dbReference type="AlphaFoldDB" id="A0A9X2KIB7"/>
<dbReference type="InterPro" id="IPR015421">
    <property type="entry name" value="PyrdxlP-dep_Trfase_major"/>
</dbReference>
<evidence type="ECO:0000256" key="1">
    <source>
        <dbReference type="ARBA" id="ARBA00001933"/>
    </source>
</evidence>
<dbReference type="InterPro" id="IPR015422">
    <property type="entry name" value="PyrdxlP-dep_Trfase_small"/>
</dbReference>
<dbReference type="InterPro" id="IPR050087">
    <property type="entry name" value="AON_synthase_class-II"/>
</dbReference>
<evidence type="ECO:0000313" key="6">
    <source>
        <dbReference type="EMBL" id="MCP3426053.1"/>
    </source>
</evidence>
<comment type="caution">
    <text evidence="6">The sequence shown here is derived from an EMBL/GenBank/DDBJ whole genome shotgun (WGS) entry which is preliminary data.</text>
</comment>
<evidence type="ECO:0000313" key="7">
    <source>
        <dbReference type="Proteomes" id="UP001139502"/>
    </source>
</evidence>
<dbReference type="InterPro" id="IPR004839">
    <property type="entry name" value="Aminotransferase_I/II_large"/>
</dbReference>
<keyword evidence="6" id="KW-0032">Aminotransferase</keyword>
<accession>A0A9X2KIB7</accession>
<proteinExistence type="predicted"/>
<evidence type="ECO:0000259" key="5">
    <source>
        <dbReference type="Pfam" id="PF00155"/>
    </source>
</evidence>
<organism evidence="6 7">
    <name type="scientific">Rothia santali</name>
    <dbReference type="NCBI Taxonomy" id="2949643"/>
    <lineage>
        <taxon>Bacteria</taxon>
        <taxon>Bacillati</taxon>
        <taxon>Actinomycetota</taxon>
        <taxon>Actinomycetes</taxon>
        <taxon>Micrococcales</taxon>
        <taxon>Micrococcaceae</taxon>
        <taxon>Rothia</taxon>
    </lineage>
</organism>
<dbReference type="RefSeq" id="WP_254166545.1">
    <property type="nucleotide sequence ID" value="NZ_JANAFB010000017.1"/>
</dbReference>
<evidence type="ECO:0000256" key="4">
    <source>
        <dbReference type="ARBA" id="ARBA00047715"/>
    </source>
</evidence>
<dbReference type="GO" id="GO:0030170">
    <property type="term" value="F:pyridoxal phosphate binding"/>
    <property type="evidence" value="ECO:0007669"/>
    <property type="project" value="InterPro"/>
</dbReference>
<dbReference type="Gene3D" id="3.40.640.10">
    <property type="entry name" value="Type I PLP-dependent aspartate aminotransferase-like (Major domain)"/>
    <property type="match status" value="1"/>
</dbReference>
<dbReference type="GO" id="GO:0008710">
    <property type="term" value="F:8-amino-7-oxononanoate synthase activity"/>
    <property type="evidence" value="ECO:0007669"/>
    <property type="project" value="UniProtKB-EC"/>
</dbReference>
<dbReference type="Proteomes" id="UP001139502">
    <property type="component" value="Unassembled WGS sequence"/>
</dbReference>
<dbReference type="PANTHER" id="PTHR13693">
    <property type="entry name" value="CLASS II AMINOTRANSFERASE/8-AMINO-7-OXONONANOATE SYNTHASE"/>
    <property type="match status" value="1"/>
</dbReference>
<reference evidence="6" key="1">
    <citation type="submission" date="2022-06" db="EMBL/GenBank/DDBJ databases">
        <title>Rothia sp. isolated from sandalwood seedling.</title>
        <authorList>
            <person name="Tuikhar N."/>
            <person name="Kirdat K."/>
            <person name="Thorat V."/>
            <person name="Swetha P."/>
            <person name="Padma S."/>
            <person name="Sundararaj R."/>
            <person name="Yadav A."/>
        </authorList>
    </citation>
    <scope>NUCLEOTIDE SEQUENCE</scope>
    <source>
        <strain evidence="6">AR01</strain>
    </source>
</reference>
<gene>
    <name evidence="6" type="ORF">NBM05_08560</name>
</gene>
<protein>
    <recommendedName>
        <fullName evidence="2">8-amino-7-oxononanoate synthase</fullName>
        <ecNumber evidence="2">2.3.1.47</ecNumber>
    </recommendedName>
</protein>
<dbReference type="EMBL" id="JANAFB010000017">
    <property type="protein sequence ID" value="MCP3426053.1"/>
    <property type="molecule type" value="Genomic_DNA"/>
</dbReference>
<keyword evidence="3" id="KW-0808">Transferase</keyword>
<dbReference type="InterPro" id="IPR015424">
    <property type="entry name" value="PyrdxlP-dep_Trfase"/>
</dbReference>
<dbReference type="GO" id="GO:0008483">
    <property type="term" value="F:transaminase activity"/>
    <property type="evidence" value="ECO:0007669"/>
    <property type="project" value="UniProtKB-KW"/>
</dbReference>
<comment type="catalytic activity">
    <reaction evidence="4">
        <text>6-carboxyhexanoyl-[ACP] + L-alanine + H(+) = (8S)-8-amino-7-oxononanoate + holo-[ACP] + CO2</text>
        <dbReference type="Rhea" id="RHEA:42288"/>
        <dbReference type="Rhea" id="RHEA-COMP:9685"/>
        <dbReference type="Rhea" id="RHEA-COMP:9955"/>
        <dbReference type="ChEBI" id="CHEBI:15378"/>
        <dbReference type="ChEBI" id="CHEBI:16526"/>
        <dbReference type="ChEBI" id="CHEBI:57972"/>
        <dbReference type="ChEBI" id="CHEBI:64479"/>
        <dbReference type="ChEBI" id="CHEBI:78846"/>
        <dbReference type="ChEBI" id="CHEBI:149468"/>
        <dbReference type="EC" id="2.3.1.47"/>
    </reaction>
</comment>
<feature type="domain" description="Aminotransferase class I/classII large" evidence="5">
    <location>
        <begin position="67"/>
        <end position="404"/>
    </location>
</feature>
<name>A0A9X2KIB7_9MICC</name>
<evidence type="ECO:0000256" key="3">
    <source>
        <dbReference type="ARBA" id="ARBA00022679"/>
    </source>
</evidence>
<dbReference type="Pfam" id="PF00155">
    <property type="entry name" value="Aminotran_1_2"/>
    <property type="match status" value="1"/>
</dbReference>
<dbReference type="EC" id="2.3.1.47" evidence="2"/>
<dbReference type="SUPFAM" id="SSF53383">
    <property type="entry name" value="PLP-dependent transferases"/>
    <property type="match status" value="1"/>
</dbReference>
<dbReference type="Gene3D" id="3.90.1150.10">
    <property type="entry name" value="Aspartate Aminotransferase, domain 1"/>
    <property type="match status" value="1"/>
</dbReference>
<evidence type="ECO:0000256" key="2">
    <source>
        <dbReference type="ARBA" id="ARBA00013187"/>
    </source>
</evidence>